<dbReference type="OrthoDB" id="9800107at2"/>
<feature type="domain" description="M23ase beta-sheet core" evidence="1">
    <location>
        <begin position="56"/>
        <end position="153"/>
    </location>
</feature>
<organism evidence="2 3">
    <name type="scientific">Neisseria chenwenguii</name>
    <dbReference type="NCBI Taxonomy" id="1853278"/>
    <lineage>
        <taxon>Bacteria</taxon>
        <taxon>Pseudomonadati</taxon>
        <taxon>Pseudomonadota</taxon>
        <taxon>Betaproteobacteria</taxon>
        <taxon>Neisseriales</taxon>
        <taxon>Neisseriaceae</taxon>
        <taxon>Neisseria</taxon>
    </lineage>
</organism>
<evidence type="ECO:0000259" key="1">
    <source>
        <dbReference type="Pfam" id="PF01551"/>
    </source>
</evidence>
<sequence>MPKPLPTIFLTLAALITAATGIFCFYPMPEPHSLPNPVPGQRFADTWNGVRIGGRRHQGVDIFAKRGTPVRSTTSGVVLKVGENRLGGKTVSIWSAGRVVHYYAHLEKYADVRRFQWVKRGEVIGYVGDSGNAKGTPPHLHYGIYTPKGAVNPYPLLIND</sequence>
<dbReference type="SUPFAM" id="SSF51261">
    <property type="entry name" value="Duplicated hybrid motif"/>
    <property type="match status" value="1"/>
</dbReference>
<dbReference type="Proteomes" id="UP000198238">
    <property type="component" value="Chromosome"/>
</dbReference>
<dbReference type="Pfam" id="PF01551">
    <property type="entry name" value="Peptidase_M23"/>
    <property type="match status" value="1"/>
</dbReference>
<evidence type="ECO:0000313" key="2">
    <source>
        <dbReference type="EMBL" id="ASK27403.1"/>
    </source>
</evidence>
<evidence type="ECO:0000313" key="3">
    <source>
        <dbReference type="Proteomes" id="UP000198238"/>
    </source>
</evidence>
<dbReference type="PANTHER" id="PTHR21666">
    <property type="entry name" value="PEPTIDASE-RELATED"/>
    <property type="match status" value="1"/>
</dbReference>
<dbReference type="InterPro" id="IPR050570">
    <property type="entry name" value="Cell_wall_metabolism_enzyme"/>
</dbReference>
<dbReference type="InterPro" id="IPR016047">
    <property type="entry name" value="M23ase_b-sheet_dom"/>
</dbReference>
<dbReference type="KEGG" id="nei:BG910_06310"/>
<protein>
    <submittedName>
        <fullName evidence="2">Peptidase M23</fullName>
    </submittedName>
</protein>
<dbReference type="PANTHER" id="PTHR21666:SF268">
    <property type="entry name" value="PEPTIDASE M23 DOMAIN-CONTAINING PROTEIN"/>
    <property type="match status" value="1"/>
</dbReference>
<reference evidence="2 3" key="1">
    <citation type="submission" date="2017-06" db="EMBL/GenBank/DDBJ databases">
        <title>Neisseria chenwenguii sp. nov., isolated from the intestinal contents of Tibetan Plateau Pika in Yushu, Qinghai Province, China.</title>
        <authorList>
            <person name="Zhang G."/>
        </authorList>
    </citation>
    <scope>NUCLEOTIDE SEQUENCE [LARGE SCALE GENOMIC DNA]</scope>
    <source>
        <strain evidence="2 3">10023</strain>
    </source>
</reference>
<dbReference type="Gene3D" id="2.70.70.10">
    <property type="entry name" value="Glucose Permease (Domain IIA)"/>
    <property type="match status" value="1"/>
</dbReference>
<dbReference type="CDD" id="cd12797">
    <property type="entry name" value="M23_peptidase"/>
    <property type="match status" value="1"/>
</dbReference>
<gene>
    <name evidence="2" type="ORF">BG910_06310</name>
</gene>
<name>A0A220S1W9_9NEIS</name>
<accession>A0A220S1W9</accession>
<dbReference type="RefSeq" id="WP_089036113.1">
    <property type="nucleotide sequence ID" value="NZ_CP022278.1"/>
</dbReference>
<dbReference type="AlphaFoldDB" id="A0A220S1W9"/>
<proteinExistence type="predicted"/>
<dbReference type="InterPro" id="IPR011055">
    <property type="entry name" value="Dup_hybrid_motif"/>
</dbReference>
<dbReference type="GO" id="GO:0004222">
    <property type="term" value="F:metalloendopeptidase activity"/>
    <property type="evidence" value="ECO:0007669"/>
    <property type="project" value="TreeGrafter"/>
</dbReference>
<keyword evidence="3" id="KW-1185">Reference proteome</keyword>
<dbReference type="EMBL" id="CP022278">
    <property type="protein sequence ID" value="ASK27403.1"/>
    <property type="molecule type" value="Genomic_DNA"/>
</dbReference>